<evidence type="ECO:0000313" key="1">
    <source>
        <dbReference type="EMBL" id="MBP1925394.1"/>
    </source>
</evidence>
<sequence length="32" mass="3817">MKYLYIIVSLYEFYVVICPKNVNIVGKKLLDH</sequence>
<keyword evidence="2" id="KW-1185">Reference proteome</keyword>
<dbReference type="Proteomes" id="UP001519342">
    <property type="component" value="Unassembled WGS sequence"/>
</dbReference>
<reference evidence="1 2" key="1">
    <citation type="submission" date="2021-03" db="EMBL/GenBank/DDBJ databases">
        <title>Genomic Encyclopedia of Type Strains, Phase IV (KMG-IV): sequencing the most valuable type-strain genomes for metagenomic binning, comparative biology and taxonomic classification.</title>
        <authorList>
            <person name="Goeker M."/>
        </authorList>
    </citation>
    <scope>NUCLEOTIDE SEQUENCE [LARGE SCALE GENOMIC DNA]</scope>
    <source>
        <strain evidence="1 2">DSM 24004</strain>
    </source>
</reference>
<gene>
    <name evidence="1" type="ORF">J2Z76_001253</name>
</gene>
<protein>
    <submittedName>
        <fullName evidence="1">Uncharacterized protein</fullName>
    </submittedName>
</protein>
<comment type="caution">
    <text evidence="1">The sequence shown here is derived from an EMBL/GenBank/DDBJ whole genome shotgun (WGS) entry which is preliminary data.</text>
</comment>
<name>A0ABS4GCH7_9FIRM</name>
<accession>A0ABS4GCH7</accession>
<organism evidence="1 2">
    <name type="scientific">Sedimentibacter acidaminivorans</name>
    <dbReference type="NCBI Taxonomy" id="913099"/>
    <lineage>
        <taxon>Bacteria</taxon>
        <taxon>Bacillati</taxon>
        <taxon>Bacillota</taxon>
        <taxon>Tissierellia</taxon>
        <taxon>Sedimentibacter</taxon>
    </lineage>
</organism>
<dbReference type="EMBL" id="JAGGKS010000003">
    <property type="protein sequence ID" value="MBP1925394.1"/>
    <property type="molecule type" value="Genomic_DNA"/>
</dbReference>
<evidence type="ECO:0000313" key="2">
    <source>
        <dbReference type="Proteomes" id="UP001519342"/>
    </source>
</evidence>
<proteinExistence type="predicted"/>